<evidence type="ECO:0000313" key="11">
    <source>
        <dbReference type="EMBL" id="MDQ0222759.1"/>
    </source>
</evidence>
<evidence type="ECO:0000256" key="6">
    <source>
        <dbReference type="ARBA" id="ARBA00023136"/>
    </source>
</evidence>
<dbReference type="Pfam" id="PF04069">
    <property type="entry name" value="OpuAC"/>
    <property type="match status" value="1"/>
</dbReference>
<feature type="transmembrane region" description="Helical" evidence="9">
    <location>
        <begin position="260"/>
        <end position="280"/>
    </location>
</feature>
<feature type="transmembrane region" description="Helical" evidence="9">
    <location>
        <begin position="53"/>
        <end position="72"/>
    </location>
</feature>
<dbReference type="PANTHER" id="PTHR47737">
    <property type="entry name" value="GLYCINE BETAINE/PROLINE BETAINE TRANSPORT SYSTEM PERMEASE PROTEIN PROW"/>
    <property type="match status" value="1"/>
</dbReference>
<dbReference type="Gene3D" id="3.40.190.10">
    <property type="entry name" value="Periplasmic binding protein-like II"/>
    <property type="match status" value="1"/>
</dbReference>
<evidence type="ECO:0000256" key="1">
    <source>
        <dbReference type="ARBA" id="ARBA00004141"/>
    </source>
</evidence>
<dbReference type="CDD" id="cd13639">
    <property type="entry name" value="PBP2_OpuAC_like"/>
    <property type="match status" value="1"/>
</dbReference>
<keyword evidence="5 9" id="KW-1133">Transmembrane helix</keyword>
<dbReference type="PANTHER" id="PTHR47737:SF1">
    <property type="entry name" value="GLYCINE BETAINE_PROLINE BETAINE TRANSPORT SYSTEM PERMEASE PROTEIN PROW"/>
    <property type="match status" value="1"/>
</dbReference>
<keyword evidence="6 9" id="KW-0472">Membrane</keyword>
<keyword evidence="3" id="KW-1003">Cell membrane</keyword>
<dbReference type="SUPFAM" id="SSF53850">
    <property type="entry name" value="Periplasmic binding protein-like II"/>
    <property type="match status" value="1"/>
</dbReference>
<dbReference type="Gene3D" id="1.10.3720.10">
    <property type="entry name" value="MetI-like"/>
    <property type="match status" value="1"/>
</dbReference>
<keyword evidence="4 9" id="KW-0812">Transmembrane</keyword>
<gene>
    <name evidence="11" type="ORF">J2S23_001317</name>
</gene>
<evidence type="ECO:0000256" key="7">
    <source>
        <dbReference type="ARBA" id="ARBA00035642"/>
    </source>
</evidence>
<keyword evidence="2 9" id="KW-0813">Transport</keyword>
<dbReference type="Pfam" id="PF00528">
    <property type="entry name" value="BPD_transp_1"/>
    <property type="match status" value="1"/>
</dbReference>
<evidence type="ECO:0000256" key="9">
    <source>
        <dbReference type="RuleBase" id="RU363032"/>
    </source>
</evidence>
<organism evidence="11 12">
    <name type="scientific">Streptococcus moroccensis</name>
    <dbReference type="NCBI Taxonomy" id="1451356"/>
    <lineage>
        <taxon>Bacteria</taxon>
        <taxon>Bacillati</taxon>
        <taxon>Bacillota</taxon>
        <taxon>Bacilli</taxon>
        <taxon>Lactobacillales</taxon>
        <taxon>Streptococcaceae</taxon>
        <taxon>Streptococcus</taxon>
    </lineage>
</organism>
<proteinExistence type="inferred from homology"/>
<feature type="transmembrane region" description="Helical" evidence="9">
    <location>
        <begin position="105"/>
        <end position="128"/>
    </location>
</feature>
<reference evidence="11 12" key="1">
    <citation type="submission" date="2023-07" db="EMBL/GenBank/DDBJ databases">
        <title>Genomic Encyclopedia of Type Strains, Phase IV (KMG-IV): sequencing the most valuable type-strain genomes for metagenomic binning, comparative biology and taxonomic classification.</title>
        <authorList>
            <person name="Goeker M."/>
        </authorList>
    </citation>
    <scope>NUCLEOTIDE SEQUENCE [LARGE SCALE GENOMIC DNA]</scope>
    <source>
        <strain evidence="11 12">DSM 105143</strain>
    </source>
</reference>
<evidence type="ECO:0000256" key="2">
    <source>
        <dbReference type="ARBA" id="ARBA00022448"/>
    </source>
</evidence>
<comment type="subcellular location">
    <subcellularLocation>
        <location evidence="9">Cell membrane</location>
        <topology evidence="9">Multi-pass membrane protein</topology>
    </subcellularLocation>
    <subcellularLocation>
        <location evidence="1">Membrane</location>
        <topology evidence="1">Multi-pass membrane protein</topology>
    </subcellularLocation>
</comment>
<name>A0ABT9YRY1_9STRE</name>
<dbReference type="Gene3D" id="3.40.190.100">
    <property type="entry name" value="Glycine betaine-binding periplasmic protein, domain 2"/>
    <property type="match status" value="1"/>
</dbReference>
<comment type="similarity">
    <text evidence="9">Belongs to the binding-protein-dependent transport system permease family.</text>
</comment>
<feature type="transmembrane region" description="Helical" evidence="9">
    <location>
        <begin position="149"/>
        <end position="176"/>
    </location>
</feature>
<dbReference type="InterPro" id="IPR035906">
    <property type="entry name" value="MetI-like_sf"/>
</dbReference>
<evidence type="ECO:0000256" key="8">
    <source>
        <dbReference type="ARBA" id="ARBA00035652"/>
    </source>
</evidence>
<dbReference type="PROSITE" id="PS50928">
    <property type="entry name" value="ABC_TM1"/>
    <property type="match status" value="1"/>
</dbReference>
<evidence type="ECO:0000256" key="3">
    <source>
        <dbReference type="ARBA" id="ARBA00022475"/>
    </source>
</evidence>
<evidence type="ECO:0000259" key="10">
    <source>
        <dbReference type="PROSITE" id="PS50928"/>
    </source>
</evidence>
<feature type="domain" description="ABC transmembrane type-1" evidence="10">
    <location>
        <begin position="102"/>
        <end position="281"/>
    </location>
</feature>
<keyword evidence="12" id="KW-1185">Reference proteome</keyword>
<dbReference type="EMBL" id="JAUSTM010000011">
    <property type="protein sequence ID" value="MDQ0222759.1"/>
    <property type="molecule type" value="Genomic_DNA"/>
</dbReference>
<dbReference type="Proteomes" id="UP001223079">
    <property type="component" value="Unassembled WGS sequence"/>
</dbReference>
<evidence type="ECO:0000256" key="5">
    <source>
        <dbReference type="ARBA" id="ARBA00022989"/>
    </source>
</evidence>
<protein>
    <submittedName>
        <fullName evidence="11">Glycine betaine/proline transport system substrate-binding protein</fullName>
    </submittedName>
</protein>
<accession>A0ABT9YRY1</accession>
<feature type="transmembrane region" description="Helical" evidence="9">
    <location>
        <begin position="300"/>
        <end position="320"/>
    </location>
</feature>
<comment type="similarity">
    <text evidence="7">In the C-terminal section; belongs to the OsmX family.</text>
</comment>
<dbReference type="SUPFAM" id="SSF161098">
    <property type="entry name" value="MetI-like"/>
    <property type="match status" value="1"/>
</dbReference>
<feature type="transmembrane region" description="Helical" evidence="9">
    <location>
        <begin position="79"/>
        <end position="99"/>
    </location>
</feature>
<comment type="caution">
    <text evidence="11">The sequence shown here is derived from an EMBL/GenBank/DDBJ whole genome shotgun (WGS) entry which is preliminary data.</text>
</comment>
<dbReference type="InterPro" id="IPR000515">
    <property type="entry name" value="MetI-like"/>
</dbReference>
<evidence type="ECO:0000256" key="4">
    <source>
        <dbReference type="ARBA" id="ARBA00022692"/>
    </source>
</evidence>
<comment type="similarity">
    <text evidence="8">In the N-terminal section; belongs to the binding-protein-dependent transport system permease family.</text>
</comment>
<dbReference type="CDD" id="cd06261">
    <property type="entry name" value="TM_PBP2"/>
    <property type="match status" value="1"/>
</dbReference>
<sequence length="579" mass="62415">MSTLIVLSQMSPLPVAPMVDQATEWVTKTFSGLFGVVQDAGNAVMSTMTDTLLFFHPLVMIAVLTGLAYLLGRRKSARSFGLAVFTLIGLLFIYNQGLWTDLMNTLSLVLVASLLSVVIGIPLGIWMAKSDRVQQVINPILDFMQTMPAFVYLIPAVAFFGIGMVPGVFASIIFALPPTVRFTNLGIREVPRELVEASESFGSTGPQKLFKVELPLAKDTIVAGISQTIMLALSMVVTGSMIGAPGLGRGVLSALQKADIGNGFVNGLSLVILAIIIDRMMQLVNVKPQGKGLPSLWKKILAGLAIAFLLLPSLASLFGGNKDNQGDTVKLAYVQWDSEIASTNVIAEVLRQEGFTVEMTPLDNAVAWKSLADGSMDASVSAWLPVTHGDLAKEYEDQIDDLGANLENVQLGLAVPTYVGIDSISQLTTEAGSAITGIEPGAGIMNSAEESLSVYSNLSSWTLEASSTGAMVTALDKAIKAEEPIVITAWSPHWMFAKYDLKYLEDPEGVFGAGENIHTLSRKGLAEDLPKAYQIIDQFFWEKEDMEAVMLDIADGMSEEEAAQKWISEHPEKVAEWTK</sequence>
<feature type="transmembrane region" description="Helical" evidence="9">
    <location>
        <begin position="221"/>
        <end position="248"/>
    </location>
</feature>
<dbReference type="InterPro" id="IPR007210">
    <property type="entry name" value="ABC_Gly_betaine_transp_sub-bd"/>
</dbReference>
<evidence type="ECO:0000313" key="12">
    <source>
        <dbReference type="Proteomes" id="UP001223079"/>
    </source>
</evidence>